<dbReference type="PANTHER" id="PTHR33449">
    <property type="entry name" value="NUCLEOID-ASSOCIATED PROTEIN YBAB"/>
    <property type="match status" value="1"/>
</dbReference>
<dbReference type="GO" id="GO:0043590">
    <property type="term" value="C:bacterial nucleoid"/>
    <property type="evidence" value="ECO:0007669"/>
    <property type="project" value="UniProtKB-UniRule"/>
</dbReference>
<evidence type="ECO:0000313" key="4">
    <source>
        <dbReference type="EMBL" id="AZA15672.1"/>
    </source>
</evidence>
<proteinExistence type="inferred from homology"/>
<comment type="subcellular location">
    <subcellularLocation>
        <location evidence="2">Cytoplasm</location>
        <location evidence="2">Nucleoid</location>
    </subcellularLocation>
</comment>
<dbReference type="Pfam" id="PF02575">
    <property type="entry name" value="YbaB_DNA_bd"/>
    <property type="match status" value="1"/>
</dbReference>
<dbReference type="NCBIfam" id="TIGR00103">
    <property type="entry name" value="DNA_YbaB_EbfC"/>
    <property type="match status" value="1"/>
</dbReference>
<dbReference type="Gene3D" id="3.30.1310.10">
    <property type="entry name" value="Nucleoid-associated protein YbaB-like domain"/>
    <property type="match status" value="1"/>
</dbReference>
<gene>
    <name evidence="4" type="ORF">DQL93_03145</name>
</gene>
<feature type="coiled-coil region" evidence="3">
    <location>
        <begin position="15"/>
        <end position="42"/>
    </location>
</feature>
<dbReference type="EMBL" id="CP031023">
    <property type="protein sequence ID" value="AZA15672.1"/>
    <property type="molecule type" value="Genomic_DNA"/>
</dbReference>
<keyword evidence="3" id="KW-0175">Coiled coil</keyword>
<dbReference type="GO" id="GO:0003677">
    <property type="term" value="F:DNA binding"/>
    <property type="evidence" value="ECO:0007669"/>
    <property type="project" value="UniProtKB-UniRule"/>
</dbReference>
<organism evidence="4">
    <name type="scientific">Lactobacillus delbrueckii subsp. lactis</name>
    <dbReference type="NCBI Taxonomy" id="29397"/>
    <lineage>
        <taxon>Bacteria</taxon>
        <taxon>Bacillati</taxon>
        <taxon>Bacillota</taxon>
        <taxon>Bacilli</taxon>
        <taxon>Lactobacillales</taxon>
        <taxon>Lactobacillaceae</taxon>
        <taxon>Lactobacillus</taxon>
    </lineage>
</organism>
<dbReference type="AlphaFoldDB" id="A0A3G6KAW7"/>
<dbReference type="InterPro" id="IPR004401">
    <property type="entry name" value="YbaB/EbfC"/>
</dbReference>
<dbReference type="SUPFAM" id="SSF82607">
    <property type="entry name" value="YbaB-like"/>
    <property type="match status" value="1"/>
</dbReference>
<dbReference type="RefSeq" id="WP_013439985.1">
    <property type="nucleotide sequence ID" value="NZ_CP046131.1"/>
</dbReference>
<dbReference type="PIRSF" id="PIRSF004555">
    <property type="entry name" value="UCP004555"/>
    <property type="match status" value="1"/>
</dbReference>
<comment type="similarity">
    <text evidence="2">Belongs to the YbaB/EbfC family.</text>
</comment>
<keyword evidence="2" id="KW-0963">Cytoplasm</keyword>
<dbReference type="PANTHER" id="PTHR33449:SF1">
    <property type="entry name" value="NUCLEOID-ASSOCIATED PROTEIN YBAB"/>
    <property type="match status" value="1"/>
</dbReference>
<keyword evidence="1 2" id="KW-0238">DNA-binding</keyword>
<sequence>MSKRPAFPGMGGMNMQQMMKQAKKLQEQMAQEQENITTQEFTGKAADDMVVATFTGDRTLKSLFIKPEAIDPDDPDMLEDLVIDAVNKGLKQIDQVTQQSLGKYTKGLM</sequence>
<dbReference type="GO" id="GO:0005829">
    <property type="term" value="C:cytosol"/>
    <property type="evidence" value="ECO:0007669"/>
    <property type="project" value="TreeGrafter"/>
</dbReference>
<accession>A0A3G6KAW7</accession>
<comment type="function">
    <text evidence="2">Binds to DNA and alters its conformation. May be involved in regulation of gene expression, nucleoid organization and DNA protection.</text>
</comment>
<evidence type="ECO:0000256" key="1">
    <source>
        <dbReference type="ARBA" id="ARBA00023125"/>
    </source>
</evidence>
<protein>
    <recommendedName>
        <fullName evidence="2">Nucleoid-associated protein DQL93_03145</fullName>
    </recommendedName>
</protein>
<name>A0A3G6KAW7_LACDL</name>
<dbReference type="HAMAP" id="MF_00274">
    <property type="entry name" value="DNA_YbaB_EbfC"/>
    <property type="match status" value="1"/>
</dbReference>
<evidence type="ECO:0000256" key="2">
    <source>
        <dbReference type="HAMAP-Rule" id="MF_00274"/>
    </source>
</evidence>
<dbReference type="InterPro" id="IPR036894">
    <property type="entry name" value="YbaB-like_sf"/>
</dbReference>
<comment type="subunit">
    <text evidence="2">Homodimer.</text>
</comment>
<evidence type="ECO:0000256" key="3">
    <source>
        <dbReference type="SAM" id="Coils"/>
    </source>
</evidence>
<reference evidence="4" key="1">
    <citation type="submission" date="2018-07" db="EMBL/GenBank/DDBJ databases">
        <authorList>
            <person name="Somerville V."/>
        </authorList>
    </citation>
    <scope>NUCLEOTIDE SEQUENCE</scope>
    <source>
        <strain evidence="4">NWC_2_2</strain>
    </source>
</reference>